<dbReference type="InterPro" id="IPR051681">
    <property type="entry name" value="Ser/Thr_Kinases-Pseudokinases"/>
</dbReference>
<keyword evidence="6" id="KW-1133">Transmembrane helix</keyword>
<feature type="region of interest" description="Disordered" evidence="5">
    <location>
        <begin position="588"/>
        <end position="646"/>
    </location>
</feature>
<feature type="compositionally biased region" description="Polar residues" evidence="5">
    <location>
        <begin position="621"/>
        <end position="630"/>
    </location>
</feature>
<evidence type="ECO:0000313" key="8">
    <source>
        <dbReference type="EMBL" id="KAI7840435.1"/>
    </source>
</evidence>
<comment type="caution">
    <text evidence="8">The sequence shown here is derived from an EMBL/GenBank/DDBJ whole genome shotgun (WGS) entry which is preliminary data.</text>
</comment>
<feature type="domain" description="Serine-threonine/tyrosine-protein kinase catalytic" evidence="7">
    <location>
        <begin position="403"/>
        <end position="484"/>
    </location>
</feature>
<dbReference type="SUPFAM" id="SSF56112">
    <property type="entry name" value="Protein kinase-like (PK-like)"/>
    <property type="match status" value="1"/>
</dbReference>
<accession>A0AAD5DR23</accession>
<evidence type="ECO:0000256" key="4">
    <source>
        <dbReference type="ARBA" id="ARBA00022840"/>
    </source>
</evidence>
<dbReference type="Pfam" id="PF07714">
    <property type="entry name" value="PK_Tyr_Ser-Thr"/>
    <property type="match status" value="1"/>
</dbReference>
<dbReference type="GO" id="GO:0004674">
    <property type="term" value="F:protein serine/threonine kinase activity"/>
    <property type="evidence" value="ECO:0007669"/>
    <property type="project" value="TreeGrafter"/>
</dbReference>
<feature type="region of interest" description="Disordered" evidence="5">
    <location>
        <begin position="370"/>
        <end position="390"/>
    </location>
</feature>
<feature type="compositionally biased region" description="Low complexity" evidence="5">
    <location>
        <begin position="590"/>
        <end position="607"/>
    </location>
</feature>
<keyword evidence="1" id="KW-0808">Transferase</keyword>
<feature type="transmembrane region" description="Helical" evidence="6">
    <location>
        <begin position="272"/>
        <end position="297"/>
    </location>
</feature>
<proteinExistence type="predicted"/>
<organism evidence="8 9">
    <name type="scientific">Chlorella ohadii</name>
    <dbReference type="NCBI Taxonomy" id="2649997"/>
    <lineage>
        <taxon>Eukaryota</taxon>
        <taxon>Viridiplantae</taxon>
        <taxon>Chlorophyta</taxon>
        <taxon>core chlorophytes</taxon>
        <taxon>Trebouxiophyceae</taxon>
        <taxon>Chlorellales</taxon>
        <taxon>Chlorellaceae</taxon>
        <taxon>Chlorella clade</taxon>
        <taxon>Chlorella</taxon>
    </lineage>
</organism>
<evidence type="ECO:0000313" key="9">
    <source>
        <dbReference type="Proteomes" id="UP001205105"/>
    </source>
</evidence>
<dbReference type="Gene3D" id="1.10.510.10">
    <property type="entry name" value="Transferase(Phosphotransferase) domain 1"/>
    <property type="match status" value="1"/>
</dbReference>
<dbReference type="Proteomes" id="UP001205105">
    <property type="component" value="Unassembled WGS sequence"/>
</dbReference>
<dbReference type="Gene3D" id="3.30.200.20">
    <property type="entry name" value="Phosphorylase Kinase, domain 1"/>
    <property type="match status" value="1"/>
</dbReference>
<dbReference type="InterPro" id="IPR011009">
    <property type="entry name" value="Kinase-like_dom_sf"/>
</dbReference>
<keyword evidence="9" id="KW-1185">Reference proteome</keyword>
<evidence type="ECO:0000256" key="3">
    <source>
        <dbReference type="ARBA" id="ARBA00022777"/>
    </source>
</evidence>
<evidence type="ECO:0000256" key="6">
    <source>
        <dbReference type="SAM" id="Phobius"/>
    </source>
</evidence>
<keyword evidence="2" id="KW-0547">Nucleotide-binding</keyword>
<gene>
    <name evidence="8" type="ORF">COHA_005863</name>
</gene>
<dbReference type="InterPro" id="IPR001245">
    <property type="entry name" value="Ser-Thr/Tyr_kinase_cat_dom"/>
</dbReference>
<dbReference type="PANTHER" id="PTHR44329:SF288">
    <property type="entry name" value="MITOGEN-ACTIVATED PROTEIN KINASE KINASE KINASE 20"/>
    <property type="match status" value="1"/>
</dbReference>
<evidence type="ECO:0000256" key="2">
    <source>
        <dbReference type="ARBA" id="ARBA00022741"/>
    </source>
</evidence>
<keyword evidence="3" id="KW-0418">Kinase</keyword>
<dbReference type="PANTHER" id="PTHR44329">
    <property type="entry name" value="SERINE/THREONINE-PROTEIN KINASE TNNI3K-RELATED"/>
    <property type="match status" value="1"/>
</dbReference>
<feature type="region of interest" description="Disordered" evidence="5">
    <location>
        <begin position="41"/>
        <end position="63"/>
    </location>
</feature>
<reference evidence="8" key="1">
    <citation type="submission" date="2020-11" db="EMBL/GenBank/DDBJ databases">
        <title>Chlorella ohadii genome sequencing and assembly.</title>
        <authorList>
            <person name="Murik O."/>
            <person name="Treves H."/>
            <person name="Kedem I."/>
            <person name="Shotland Y."/>
            <person name="Kaplan A."/>
        </authorList>
    </citation>
    <scope>NUCLEOTIDE SEQUENCE</scope>
    <source>
        <strain evidence="8">1</strain>
    </source>
</reference>
<name>A0AAD5DR23_9CHLO</name>
<evidence type="ECO:0000259" key="7">
    <source>
        <dbReference type="Pfam" id="PF07714"/>
    </source>
</evidence>
<dbReference type="GO" id="GO:0005524">
    <property type="term" value="F:ATP binding"/>
    <property type="evidence" value="ECO:0007669"/>
    <property type="project" value="UniProtKB-KW"/>
</dbReference>
<dbReference type="EMBL" id="JADXDR010000080">
    <property type="protein sequence ID" value="KAI7840435.1"/>
    <property type="molecule type" value="Genomic_DNA"/>
</dbReference>
<evidence type="ECO:0000256" key="5">
    <source>
        <dbReference type="SAM" id="MobiDB-lite"/>
    </source>
</evidence>
<protein>
    <recommendedName>
        <fullName evidence="7">Serine-threonine/tyrosine-protein kinase catalytic domain-containing protein</fullName>
    </recommendedName>
</protein>
<sequence length="646" mass="66396">MDGSSSPVAVLKNSSLPPGETFTAPTVYSVTRLDNRFVTGTHLSESDGDTVMPTPAELADSNSSTDASTYYGCFIGHNAVAEGVQDLISPVRWTIAIQLGDGVAVNNVVEALSQQQEGPAGKGGPCSPRTLAFPSGLQPHLWPPMLPGFLLQTNPSILRITLPLQSVPGYTLMAGKGLFTAGRFNCSGTLRPEIQECVLQMPPEQAAAHCNADPECKAFVLKQQGVFGSGSSLAIFKHDANESAILFNPTGLLYLRNDPAAPDSSSGGLSGAAVAGIAVGSTVAAAAMAGLFAAALLRHRRRRRALGAPKAYASLSSSTVLPVAVIGGPGPSHSLSAELASHTASADPAHADSPFAAAAAVVPAFDPAPDGPAAPTAMQPRAGSTAPRPAAGPALHLAASSALLDGPGGRVFKAKLRGEIIAVKEIDLGASEANRRTFLTEAVQLQRLRHAAVVGFVGVGVRNRTGLLLMEYCEGRDLYTALNYIHSQQIVHMTRTHLSDLDSIVGTYAIVTGERPKRGFLRPPVVGEECPQEVADLIASCTDPDPQQRPTARQAMEQIGRLLRRRGKPAAGGGTGGGVVESMAESVANGAADDSSVGGAAAAAVGSGQDGSAGGREARGQQHTTDGTGRSSDEDTTAGGQLQEQS</sequence>
<keyword evidence="6" id="KW-0472">Membrane</keyword>
<evidence type="ECO:0000256" key="1">
    <source>
        <dbReference type="ARBA" id="ARBA00022679"/>
    </source>
</evidence>
<keyword evidence="4" id="KW-0067">ATP-binding</keyword>
<keyword evidence="6" id="KW-0812">Transmembrane</keyword>
<dbReference type="AlphaFoldDB" id="A0AAD5DR23"/>